<evidence type="ECO:0000256" key="5">
    <source>
        <dbReference type="RuleBase" id="RU000461"/>
    </source>
</evidence>
<gene>
    <name evidence="6" type="ORF">HUJ06_000913</name>
</gene>
<keyword evidence="3 5" id="KW-0560">Oxidoreductase</keyword>
<keyword evidence="2 5" id="KW-0479">Metal-binding</keyword>
<comment type="similarity">
    <text evidence="1 5">Belongs to the cytochrome P450 family.</text>
</comment>
<dbReference type="PROSITE" id="PS00086">
    <property type="entry name" value="CYTOCHROME_P450"/>
    <property type="match status" value="1"/>
</dbReference>
<keyword evidence="5" id="KW-0503">Monooxygenase</keyword>
<proteinExistence type="inferred from homology"/>
<dbReference type="InterPro" id="IPR017972">
    <property type="entry name" value="Cyt_P450_CS"/>
</dbReference>
<dbReference type="GO" id="GO:0005506">
    <property type="term" value="F:iron ion binding"/>
    <property type="evidence" value="ECO:0007669"/>
    <property type="project" value="InterPro"/>
</dbReference>
<comment type="caution">
    <text evidence="6">The sequence shown here is derived from an EMBL/GenBank/DDBJ whole genome shotgun (WGS) entry which is preliminary data.</text>
</comment>
<dbReference type="GO" id="GO:0006629">
    <property type="term" value="P:lipid metabolic process"/>
    <property type="evidence" value="ECO:0007669"/>
    <property type="project" value="UniProtKB-ARBA"/>
</dbReference>
<accession>A0A822ZDM8</accession>
<name>A0A822ZDM8_NELNU</name>
<dbReference type="InterPro" id="IPR036396">
    <property type="entry name" value="Cyt_P450_sf"/>
</dbReference>
<dbReference type="AlphaFoldDB" id="A0A822ZDM8"/>
<sequence length="112" mass="12927">MGRMEKVWGPNCREFLPERWLDKDGVFVPSDQYRFPVFHCGPRMCLGKEMVYVQMKSIAASVIYGYEIEAVDTKVPSYTQSLLLKMNGGFSVRLKRRSQNRSIGWLSDGLNK</sequence>
<dbReference type="Proteomes" id="UP000607653">
    <property type="component" value="Unassembled WGS sequence"/>
</dbReference>
<dbReference type="InterPro" id="IPR001128">
    <property type="entry name" value="Cyt_P450"/>
</dbReference>
<evidence type="ECO:0000256" key="2">
    <source>
        <dbReference type="ARBA" id="ARBA00022723"/>
    </source>
</evidence>
<evidence type="ECO:0000313" key="6">
    <source>
        <dbReference type="EMBL" id="DAD42683.1"/>
    </source>
</evidence>
<reference evidence="6 7" key="1">
    <citation type="journal article" date="2020" name="Mol. Biol. Evol.">
        <title>Distinct Expression and Methylation Patterns for Genes with Different Fates following a Single Whole-Genome Duplication in Flowering Plants.</title>
        <authorList>
            <person name="Shi T."/>
            <person name="Rahmani R.S."/>
            <person name="Gugger P.F."/>
            <person name="Wang M."/>
            <person name="Li H."/>
            <person name="Zhang Y."/>
            <person name="Li Z."/>
            <person name="Wang Q."/>
            <person name="Van de Peer Y."/>
            <person name="Marchal K."/>
            <person name="Chen J."/>
        </authorList>
    </citation>
    <scope>NUCLEOTIDE SEQUENCE [LARGE SCALE GENOMIC DNA]</scope>
    <source>
        <tissue evidence="6">Leaf</tissue>
    </source>
</reference>
<evidence type="ECO:0000256" key="4">
    <source>
        <dbReference type="ARBA" id="ARBA00023004"/>
    </source>
</evidence>
<keyword evidence="4 5" id="KW-0408">Iron</keyword>
<dbReference type="GO" id="GO:0004497">
    <property type="term" value="F:monooxygenase activity"/>
    <property type="evidence" value="ECO:0007669"/>
    <property type="project" value="UniProtKB-KW"/>
</dbReference>
<evidence type="ECO:0000256" key="3">
    <source>
        <dbReference type="ARBA" id="ARBA00023002"/>
    </source>
</evidence>
<keyword evidence="7" id="KW-1185">Reference proteome</keyword>
<dbReference type="SUPFAM" id="SSF48264">
    <property type="entry name" value="Cytochrome P450"/>
    <property type="match status" value="1"/>
</dbReference>
<dbReference type="GO" id="GO:0020037">
    <property type="term" value="F:heme binding"/>
    <property type="evidence" value="ECO:0007669"/>
    <property type="project" value="InterPro"/>
</dbReference>
<keyword evidence="5" id="KW-0349">Heme</keyword>
<dbReference type="EMBL" id="DUZY01000006">
    <property type="protein sequence ID" value="DAD42683.1"/>
    <property type="molecule type" value="Genomic_DNA"/>
</dbReference>
<evidence type="ECO:0000256" key="1">
    <source>
        <dbReference type="ARBA" id="ARBA00010617"/>
    </source>
</evidence>
<dbReference type="GO" id="GO:0016705">
    <property type="term" value="F:oxidoreductase activity, acting on paired donors, with incorporation or reduction of molecular oxygen"/>
    <property type="evidence" value="ECO:0007669"/>
    <property type="project" value="InterPro"/>
</dbReference>
<dbReference type="PANTHER" id="PTHR24296">
    <property type="entry name" value="CYTOCHROME P450"/>
    <property type="match status" value="1"/>
</dbReference>
<organism evidence="6 7">
    <name type="scientific">Nelumbo nucifera</name>
    <name type="common">Sacred lotus</name>
    <dbReference type="NCBI Taxonomy" id="4432"/>
    <lineage>
        <taxon>Eukaryota</taxon>
        <taxon>Viridiplantae</taxon>
        <taxon>Streptophyta</taxon>
        <taxon>Embryophyta</taxon>
        <taxon>Tracheophyta</taxon>
        <taxon>Spermatophyta</taxon>
        <taxon>Magnoliopsida</taxon>
        <taxon>Proteales</taxon>
        <taxon>Nelumbonaceae</taxon>
        <taxon>Nelumbo</taxon>
    </lineage>
</organism>
<dbReference type="Pfam" id="PF00067">
    <property type="entry name" value="p450"/>
    <property type="match status" value="1"/>
</dbReference>
<dbReference type="Gene3D" id="1.10.630.10">
    <property type="entry name" value="Cytochrome P450"/>
    <property type="match status" value="1"/>
</dbReference>
<evidence type="ECO:0000313" key="7">
    <source>
        <dbReference type="Proteomes" id="UP000607653"/>
    </source>
</evidence>
<protein>
    <submittedName>
        <fullName evidence="6">Uncharacterized protein</fullName>
    </submittedName>
</protein>